<dbReference type="GO" id="GO:0003723">
    <property type="term" value="F:RNA binding"/>
    <property type="evidence" value="ECO:0007669"/>
    <property type="project" value="UniProtKB-KW"/>
</dbReference>
<dbReference type="InterPro" id="IPR017506">
    <property type="entry name" value="PSII_S4"/>
</dbReference>
<dbReference type="eggNOG" id="KOG4837">
    <property type="taxonomic scope" value="Eukaryota"/>
</dbReference>
<evidence type="ECO:0000313" key="3">
    <source>
        <dbReference type="EMBL" id="EEH53957.1"/>
    </source>
</evidence>
<accession>C1N282</accession>
<dbReference type="AlphaFoldDB" id="C1N282"/>
<proteinExistence type="predicted"/>
<sequence length="244" mass="25953">ASIAERAEAASDAWSVHVTPFLDPALAADALAVVGRMADVDARPWGGYDRAERVRLVIGRAEVLDAPPACVSAYKLSGNFMFDAADHRDFLGAVLGTGIERDRVGDILVQGERGAQVLATPEMATFLSQARPALTSVRSVPVACAAAPLSDLRVPPPRVDAFNSVEASMRLDAIASAGFRMSRSKMSDLVTSGAVRVNWREGCKPKTVVATGDVISLRGKGRVEVGEVETTKKGKFSVQLTRYL</sequence>
<dbReference type="CDD" id="cd00165">
    <property type="entry name" value="S4"/>
    <property type="match status" value="1"/>
</dbReference>
<dbReference type="RefSeq" id="XP_003062245.1">
    <property type="nucleotide sequence ID" value="XM_003062199.2"/>
</dbReference>
<dbReference type="Gene3D" id="3.30.70.330">
    <property type="match status" value="1"/>
</dbReference>
<dbReference type="InterPro" id="IPR040591">
    <property type="entry name" value="RqcP2_RBD"/>
</dbReference>
<dbReference type="InterPro" id="IPR002942">
    <property type="entry name" value="S4_RNA-bd"/>
</dbReference>
<evidence type="ECO:0000259" key="2">
    <source>
        <dbReference type="SMART" id="SM00363"/>
    </source>
</evidence>
<dbReference type="PANTHER" id="PTHR13633">
    <property type="entry name" value="MITOCHONDRIAL TRANSCRIPTION RESCUE FACTOR 1"/>
    <property type="match status" value="1"/>
</dbReference>
<dbReference type="SMART" id="SM00363">
    <property type="entry name" value="S4"/>
    <property type="match status" value="1"/>
</dbReference>
<dbReference type="EMBL" id="GG663745">
    <property type="protein sequence ID" value="EEH53957.1"/>
    <property type="molecule type" value="Genomic_DNA"/>
</dbReference>
<keyword evidence="4" id="KW-1185">Reference proteome</keyword>
<reference evidence="3 4" key="1">
    <citation type="journal article" date="2009" name="Science">
        <title>Green evolution and dynamic adaptations revealed by genomes of the marine picoeukaryotes Micromonas.</title>
        <authorList>
            <person name="Worden A.Z."/>
            <person name="Lee J.H."/>
            <person name="Mock T."/>
            <person name="Rouze P."/>
            <person name="Simmons M.P."/>
            <person name="Aerts A.L."/>
            <person name="Allen A.E."/>
            <person name="Cuvelier M.L."/>
            <person name="Derelle E."/>
            <person name="Everett M.V."/>
            <person name="Foulon E."/>
            <person name="Grimwood J."/>
            <person name="Gundlach H."/>
            <person name="Henrissat B."/>
            <person name="Napoli C."/>
            <person name="McDonald S.M."/>
            <person name="Parker M.S."/>
            <person name="Rombauts S."/>
            <person name="Salamov A."/>
            <person name="Von Dassow P."/>
            <person name="Badger J.H."/>
            <person name="Coutinho P.M."/>
            <person name="Demir E."/>
            <person name="Dubchak I."/>
            <person name="Gentemann C."/>
            <person name="Eikrem W."/>
            <person name="Gready J.E."/>
            <person name="John U."/>
            <person name="Lanier W."/>
            <person name="Lindquist E.A."/>
            <person name="Lucas S."/>
            <person name="Mayer K.F."/>
            <person name="Moreau H."/>
            <person name="Not F."/>
            <person name="Otillar R."/>
            <person name="Panaud O."/>
            <person name="Pangilinan J."/>
            <person name="Paulsen I."/>
            <person name="Piegu B."/>
            <person name="Poliakov A."/>
            <person name="Robbens S."/>
            <person name="Schmutz J."/>
            <person name="Toulza E."/>
            <person name="Wyss T."/>
            <person name="Zelensky A."/>
            <person name="Zhou K."/>
            <person name="Armbrust E.V."/>
            <person name="Bhattacharya D."/>
            <person name="Goodenough U.W."/>
            <person name="Van de Peer Y."/>
            <person name="Grigoriev I.V."/>
        </authorList>
    </citation>
    <scope>NUCLEOTIDE SEQUENCE [LARGE SCALE GENOMIC DNA]</scope>
    <source>
        <strain evidence="3 4">CCMP1545</strain>
    </source>
</reference>
<feature type="non-terminal residue" evidence="3">
    <location>
        <position position="244"/>
    </location>
</feature>
<dbReference type="STRING" id="564608.C1N282"/>
<dbReference type="Gene3D" id="3.10.290.10">
    <property type="entry name" value="RNA-binding S4 domain"/>
    <property type="match status" value="1"/>
</dbReference>
<dbReference type="NCBIfam" id="TIGR03069">
    <property type="entry name" value="PS_II_S4"/>
    <property type="match status" value="1"/>
</dbReference>
<dbReference type="GeneID" id="9687684"/>
<dbReference type="Gene3D" id="3.30.1370.160">
    <property type="match status" value="1"/>
</dbReference>
<feature type="non-terminal residue" evidence="3">
    <location>
        <position position="1"/>
    </location>
</feature>
<keyword evidence="1" id="KW-0694">RNA-binding</keyword>
<dbReference type="PROSITE" id="PS50889">
    <property type="entry name" value="S4"/>
    <property type="match status" value="1"/>
</dbReference>
<name>C1N282_MICPC</name>
<protein>
    <submittedName>
        <fullName evidence="3">Predicted protein</fullName>
    </submittedName>
</protein>
<dbReference type="OMA" id="SKWEVAH"/>
<dbReference type="Pfam" id="PF17774">
    <property type="entry name" value="YlmH_RBD"/>
    <property type="match status" value="1"/>
</dbReference>
<feature type="domain" description="RNA-binding S4" evidence="2">
    <location>
        <begin position="169"/>
        <end position="231"/>
    </location>
</feature>
<gene>
    <name evidence="3" type="ORF">MICPUCDRAFT_6221</name>
</gene>
<dbReference type="KEGG" id="mpp:MICPUCDRAFT_6221"/>
<organism evidence="4">
    <name type="scientific">Micromonas pusilla (strain CCMP1545)</name>
    <name type="common">Picoplanktonic green alga</name>
    <dbReference type="NCBI Taxonomy" id="564608"/>
    <lineage>
        <taxon>Eukaryota</taxon>
        <taxon>Viridiplantae</taxon>
        <taxon>Chlorophyta</taxon>
        <taxon>Mamiellophyceae</taxon>
        <taxon>Mamiellales</taxon>
        <taxon>Mamiellaceae</taxon>
        <taxon>Micromonas</taxon>
    </lineage>
</organism>
<dbReference type="OrthoDB" id="4150at2759"/>
<evidence type="ECO:0000313" key="4">
    <source>
        <dbReference type="Proteomes" id="UP000001876"/>
    </source>
</evidence>
<dbReference type="InterPro" id="IPR036986">
    <property type="entry name" value="S4_RNA-bd_sf"/>
</dbReference>
<dbReference type="InterPro" id="IPR012677">
    <property type="entry name" value="Nucleotide-bd_a/b_plait_sf"/>
</dbReference>
<dbReference type="Pfam" id="PF01479">
    <property type="entry name" value="S4"/>
    <property type="match status" value="1"/>
</dbReference>
<dbReference type="Proteomes" id="UP000001876">
    <property type="component" value="Unassembled WGS sequence"/>
</dbReference>
<dbReference type="SUPFAM" id="SSF55174">
    <property type="entry name" value="Alpha-L RNA-binding motif"/>
    <property type="match status" value="1"/>
</dbReference>
<evidence type="ECO:0000256" key="1">
    <source>
        <dbReference type="PROSITE-ProRule" id="PRU00182"/>
    </source>
</evidence>
<dbReference type="PANTHER" id="PTHR13633:SF3">
    <property type="entry name" value="MITOCHONDRIAL TRANSCRIPTION RESCUE FACTOR 1"/>
    <property type="match status" value="1"/>
</dbReference>